<sequence>MNKQGIHVLGRSCFQYFLRWHSRFLVDMFDEGFTLMETLISLAIASLFFTLAIASYLMFLHVSEQIQEKTFQLDDSWVYYHALEDDLHSANSYFYQAQTIEIKQGTQMYLIYRLSPLHLIYRSVNDYGAAVVSTDVSAVQYHVEPRIGVDVDVYYGQGNSIYDSKFAFSFALGHSV</sequence>
<organism evidence="4 5">
    <name type="scientific">Sulfoacidibacillus thermotolerans</name>
    <name type="common">Acidibacillus sulfuroxidans</name>
    <dbReference type="NCBI Taxonomy" id="1765684"/>
    <lineage>
        <taxon>Bacteria</taxon>
        <taxon>Bacillati</taxon>
        <taxon>Bacillota</taxon>
        <taxon>Bacilli</taxon>
        <taxon>Bacillales</taxon>
        <taxon>Alicyclobacillaceae</taxon>
        <taxon>Sulfoacidibacillus</taxon>
    </lineage>
</organism>
<name>A0A2U3DC10_SULT2</name>
<dbReference type="Proteomes" id="UP000245380">
    <property type="component" value="Unassembled WGS sequence"/>
</dbReference>
<evidence type="ECO:0000256" key="3">
    <source>
        <dbReference type="SAM" id="Phobius"/>
    </source>
</evidence>
<dbReference type="AlphaFoldDB" id="A0A2U3DC10"/>
<keyword evidence="5" id="KW-1185">Reference proteome</keyword>
<comment type="caution">
    <text evidence="4">The sequence shown here is derived from an EMBL/GenBank/DDBJ whole genome shotgun (WGS) entry which is preliminary data.</text>
</comment>
<keyword evidence="3" id="KW-0472">Membrane</keyword>
<reference evidence="4 5" key="1">
    <citation type="submission" date="2016-11" db="EMBL/GenBank/DDBJ databases">
        <title>Comparative genomics of Acidibacillus ferroxidans species.</title>
        <authorList>
            <person name="Oliveira G."/>
            <person name="Nunes G."/>
            <person name="Oliveira R."/>
            <person name="Araujo F."/>
            <person name="Salim A."/>
            <person name="Scholte L."/>
            <person name="Morais D."/>
            <person name="Nancucheo I."/>
            <person name="Johnson D.B."/>
            <person name="Grail B."/>
            <person name="Bittencourt J."/>
            <person name="Valadares R."/>
        </authorList>
    </citation>
    <scope>NUCLEOTIDE SEQUENCE [LARGE SCALE GENOMIC DNA]</scope>
    <source>
        <strain evidence="4 5">Y002</strain>
    </source>
</reference>
<dbReference type="InterPro" id="IPR012902">
    <property type="entry name" value="N_methyl_site"/>
</dbReference>
<dbReference type="GO" id="GO:0009986">
    <property type="term" value="C:cell surface"/>
    <property type="evidence" value="ECO:0007669"/>
    <property type="project" value="UniProtKB-SubCell"/>
</dbReference>
<keyword evidence="2" id="KW-0178">Competence</keyword>
<dbReference type="EMBL" id="MPDK01000002">
    <property type="protein sequence ID" value="PWI58808.1"/>
    <property type="molecule type" value="Genomic_DNA"/>
</dbReference>
<dbReference type="GO" id="GO:0030420">
    <property type="term" value="P:establishment of competence for transformation"/>
    <property type="evidence" value="ECO:0007669"/>
    <property type="project" value="UniProtKB-KW"/>
</dbReference>
<comment type="subcellular location">
    <subcellularLocation>
        <location evidence="1">Cell surface</location>
    </subcellularLocation>
</comment>
<accession>A0A2U3DC10</accession>
<dbReference type="RefSeq" id="WP_109429401.1">
    <property type="nucleotide sequence ID" value="NZ_MPDK01000002.1"/>
</dbReference>
<evidence type="ECO:0000313" key="4">
    <source>
        <dbReference type="EMBL" id="PWI58808.1"/>
    </source>
</evidence>
<evidence type="ECO:0000256" key="1">
    <source>
        <dbReference type="ARBA" id="ARBA00004241"/>
    </source>
</evidence>
<keyword evidence="3" id="KW-0812">Transmembrane</keyword>
<protein>
    <recommendedName>
        <fullName evidence="6">Prepilin-type N-terminal cleavage/methylation domain-containing protein</fullName>
    </recommendedName>
</protein>
<feature type="transmembrane region" description="Helical" evidence="3">
    <location>
        <begin position="38"/>
        <end position="59"/>
    </location>
</feature>
<evidence type="ECO:0000256" key="2">
    <source>
        <dbReference type="ARBA" id="ARBA00023287"/>
    </source>
</evidence>
<gene>
    <name evidence="4" type="ORF">BM613_01575</name>
</gene>
<keyword evidence="3" id="KW-1133">Transmembrane helix</keyword>
<evidence type="ECO:0000313" key="5">
    <source>
        <dbReference type="Proteomes" id="UP000245380"/>
    </source>
</evidence>
<proteinExistence type="predicted"/>
<dbReference type="NCBIfam" id="TIGR02532">
    <property type="entry name" value="IV_pilin_GFxxxE"/>
    <property type="match status" value="1"/>
</dbReference>
<evidence type="ECO:0008006" key="6">
    <source>
        <dbReference type="Google" id="ProtNLM"/>
    </source>
</evidence>